<dbReference type="OrthoDB" id="309899at2"/>
<keyword evidence="3" id="KW-0326">Glycosidase</keyword>
<dbReference type="RefSeq" id="WP_111491830.1">
    <property type="nucleotide sequence ID" value="NZ_CP031264.1"/>
</dbReference>
<organism evidence="5 6">
    <name type="scientific">Peterkaempfera bronchialis</name>
    <dbReference type="NCBI Taxonomy" id="2126346"/>
    <lineage>
        <taxon>Bacteria</taxon>
        <taxon>Bacillati</taxon>
        <taxon>Actinomycetota</taxon>
        <taxon>Actinomycetes</taxon>
        <taxon>Kitasatosporales</taxon>
        <taxon>Streptomycetaceae</taxon>
        <taxon>Peterkaempfera</taxon>
    </lineage>
</organism>
<name>A0A345T1A9_9ACTN</name>
<keyword evidence="3" id="KW-0136">Cellulose degradation</keyword>
<dbReference type="Pfam" id="PF01341">
    <property type="entry name" value="Glyco_hydro_6"/>
    <property type="match status" value="1"/>
</dbReference>
<evidence type="ECO:0000256" key="1">
    <source>
        <dbReference type="PIRSR" id="PIRSR001100-1"/>
    </source>
</evidence>
<dbReference type="AlphaFoldDB" id="A0A345T1A9"/>
<feature type="chain" id="PRO_5016478978" description="Glucanase" evidence="3">
    <location>
        <begin position="41"/>
        <end position="460"/>
    </location>
</feature>
<dbReference type="InterPro" id="IPR036434">
    <property type="entry name" value="Beta_cellobiohydrolase_sf"/>
</dbReference>
<keyword evidence="3" id="KW-0119">Carbohydrate metabolism</keyword>
<feature type="signal peptide" evidence="3">
    <location>
        <begin position="1"/>
        <end position="40"/>
    </location>
</feature>
<dbReference type="PRINTS" id="PR00733">
    <property type="entry name" value="GLHYDRLASE6"/>
</dbReference>
<feature type="binding site" evidence="2">
    <location>
        <position position="393"/>
    </location>
    <ligand>
        <name>substrate</name>
    </ligand>
</feature>
<evidence type="ECO:0000256" key="4">
    <source>
        <dbReference type="SAM" id="MobiDB-lite"/>
    </source>
</evidence>
<dbReference type="PANTHER" id="PTHR34876">
    <property type="match status" value="1"/>
</dbReference>
<protein>
    <recommendedName>
        <fullName evidence="3">Glucanase</fullName>
        <ecNumber evidence="3">3.2.1.-</ecNumber>
    </recommendedName>
</protein>
<feature type="compositionally biased region" description="Low complexity" evidence="4">
    <location>
        <begin position="390"/>
        <end position="407"/>
    </location>
</feature>
<feature type="compositionally biased region" description="Gly residues" evidence="4">
    <location>
        <begin position="417"/>
        <end position="433"/>
    </location>
</feature>
<keyword evidence="3 5" id="KW-0378">Hydrolase</keyword>
<reference evidence="6" key="1">
    <citation type="submission" date="2018-07" db="EMBL/GenBank/DDBJ databases">
        <title>Streptacidiphilus bronchialis DSM 106435 chromosome.</title>
        <authorList>
            <person name="Batra D."/>
            <person name="Gulvik C.A."/>
        </authorList>
    </citation>
    <scope>NUCLEOTIDE SEQUENCE [LARGE SCALE GENOMIC DNA]</scope>
    <source>
        <strain evidence="6">DSM 106435</strain>
    </source>
</reference>
<keyword evidence="3" id="KW-0624">Polysaccharide degradation</keyword>
<comment type="similarity">
    <text evidence="3">Belongs to the glycosyl hydrolase family 6.</text>
</comment>
<dbReference type="KEGG" id="stri:C7M71_022530"/>
<gene>
    <name evidence="5" type="ORF">C7M71_022530</name>
</gene>
<dbReference type="EMBL" id="CP031264">
    <property type="protein sequence ID" value="AXI79764.1"/>
    <property type="molecule type" value="Genomic_DNA"/>
</dbReference>
<evidence type="ECO:0000256" key="3">
    <source>
        <dbReference type="RuleBase" id="RU361186"/>
    </source>
</evidence>
<dbReference type="EC" id="3.2.1.-" evidence="3"/>
<feature type="binding site" evidence="2">
    <location>
        <position position="83"/>
    </location>
    <ligand>
        <name>substrate</name>
    </ligand>
</feature>
<sequence length="460" mass="48118">MPLAALRRRAPSRRPRRGYAAAALTLSAALLTGLTGTADAAGARVDNPYVAARVYVNPQWSAHAAAEPGGAAVANQPTGVWLDSIASINGKPGSMGLRAHLDEALKQGAGVIQLVLHNLPGRDCNRPQDSTGELGPTEIARYRTDYVDPIAGILGDPAYAGLRIVTIVEYNALANVIPGVPAATPECEVMRANGNYVTGIGYALARFGALPNVYSYLDIGQHGQLGRSWDGSISSSVVQPFYRAATASGSTVGNVQGFIANTADYSVLHEEYYTVNDRIAGVSVRQSRWVDGNAFIDELPFVQGFRNLAIASGFKSTIGMLVDTSRNGWGGPNRPTRSGPATTVDAYVDGSRLDRRISIANWCNQSGAGLGRRPVAVPEAGVHAYVWAKPPGESDGASSGSPGSTSPNRMCDPTGSSPGGQLGSSGALPGGPAAGEWFSGEFQQLLRNAYPPLFVLSEHS</sequence>
<evidence type="ECO:0000313" key="5">
    <source>
        <dbReference type="EMBL" id="AXI79764.1"/>
    </source>
</evidence>
<feature type="binding site" evidence="2">
    <location>
        <position position="81"/>
    </location>
    <ligand>
        <name>substrate</name>
    </ligand>
</feature>
<feature type="active site" description="Proton acceptor" evidence="1">
    <location>
        <position position="395"/>
    </location>
</feature>
<dbReference type="GO" id="GO:0004553">
    <property type="term" value="F:hydrolase activity, hydrolyzing O-glycosyl compounds"/>
    <property type="evidence" value="ECO:0007669"/>
    <property type="project" value="InterPro"/>
</dbReference>
<feature type="binding site" evidence="2">
    <location>
        <position position="389"/>
    </location>
    <ligand>
        <name>substrate</name>
    </ligand>
</feature>
<accession>A0A345T1A9</accession>
<dbReference type="SUPFAM" id="SSF51989">
    <property type="entry name" value="Glycosyl hydrolases family 6, cellulases"/>
    <property type="match status" value="1"/>
</dbReference>
<evidence type="ECO:0000256" key="2">
    <source>
        <dbReference type="PIRSR" id="PIRSR001100-2"/>
    </source>
</evidence>
<dbReference type="PANTHER" id="PTHR34876:SF4">
    <property type="entry name" value="1,4-BETA-D-GLUCAN CELLOBIOHYDROLASE C-RELATED"/>
    <property type="match status" value="1"/>
</dbReference>
<keyword evidence="6" id="KW-1185">Reference proteome</keyword>
<dbReference type="Gene3D" id="3.20.20.40">
    <property type="entry name" value="1, 4-beta cellobiohydrolase"/>
    <property type="match status" value="1"/>
</dbReference>
<feature type="region of interest" description="Disordered" evidence="4">
    <location>
        <begin position="388"/>
        <end position="435"/>
    </location>
</feature>
<feature type="binding site" evidence="2">
    <location>
        <position position="362"/>
    </location>
    <ligand>
        <name>substrate</name>
    </ligand>
</feature>
<proteinExistence type="inferred from homology"/>
<evidence type="ECO:0000313" key="6">
    <source>
        <dbReference type="Proteomes" id="UP000249340"/>
    </source>
</evidence>
<dbReference type="GO" id="GO:0030245">
    <property type="term" value="P:cellulose catabolic process"/>
    <property type="evidence" value="ECO:0007669"/>
    <property type="project" value="UniProtKB-KW"/>
</dbReference>
<dbReference type="Proteomes" id="UP000249340">
    <property type="component" value="Chromosome"/>
</dbReference>
<keyword evidence="3" id="KW-0732">Signal</keyword>
<dbReference type="InterPro" id="IPR016288">
    <property type="entry name" value="Beta_cellobiohydrolase"/>
</dbReference>
<dbReference type="PIRSF" id="PIRSF001100">
    <property type="entry name" value="Beta_cellobiohydrolase"/>
    <property type="match status" value="1"/>
</dbReference>